<accession>A0A1V8PQR9</accession>
<proteinExistence type="predicted"/>
<protein>
    <submittedName>
        <fullName evidence="1">Uncharacterized protein</fullName>
    </submittedName>
</protein>
<dbReference type="AlphaFoldDB" id="A0A1V8PQR9"/>
<name>A0A1V8PQR9_9BIFI</name>
<organism evidence="1 2">
    <name type="scientific">Bifidobacterium catenulatum</name>
    <dbReference type="NCBI Taxonomy" id="1686"/>
    <lineage>
        <taxon>Bacteria</taxon>
        <taxon>Bacillati</taxon>
        <taxon>Actinomycetota</taxon>
        <taxon>Actinomycetes</taxon>
        <taxon>Bifidobacteriales</taxon>
        <taxon>Bifidobacteriaceae</taxon>
        <taxon>Bifidobacterium</taxon>
    </lineage>
</organism>
<reference evidence="1 2" key="1">
    <citation type="submission" date="2017-03" db="EMBL/GenBank/DDBJ databases">
        <title>Maternal inheritance of bifidobacteria.</title>
        <authorList>
            <person name="Lugli G.A."/>
            <person name="Duranti S."/>
            <person name="Milani C."/>
            <person name="Mancabelli L."/>
        </authorList>
    </citation>
    <scope>NUCLEOTIDE SEQUENCE [LARGE SCALE GENOMIC DNA]</scope>
    <source>
        <strain evidence="1 2">1899B</strain>
    </source>
</reference>
<dbReference type="EMBL" id="NAQA01000003">
    <property type="protein sequence ID" value="OQM51078.1"/>
    <property type="molecule type" value="Genomic_DNA"/>
</dbReference>
<sequence>MAGRRLRCSAPGLWDNLSRSPAGLGELPNKHFCGPCALQKFRSVATPELLAKTRNPQHGAKNGGYAFLRILRFSGFLNTLGCGFYHDKLFFIHRI</sequence>
<evidence type="ECO:0000313" key="1">
    <source>
        <dbReference type="EMBL" id="OQM51078.1"/>
    </source>
</evidence>
<dbReference type="Proteomes" id="UP000192666">
    <property type="component" value="Unassembled WGS sequence"/>
</dbReference>
<gene>
    <name evidence="1" type="ORF">B5782_1027</name>
</gene>
<evidence type="ECO:0000313" key="2">
    <source>
        <dbReference type="Proteomes" id="UP000192666"/>
    </source>
</evidence>
<comment type="caution">
    <text evidence="1">The sequence shown here is derived from an EMBL/GenBank/DDBJ whole genome shotgun (WGS) entry which is preliminary data.</text>
</comment>